<feature type="transmembrane region" description="Helical" evidence="2">
    <location>
        <begin position="340"/>
        <end position="363"/>
    </location>
</feature>
<evidence type="ECO:0000256" key="2">
    <source>
        <dbReference type="SAM" id="Phobius"/>
    </source>
</evidence>
<keyword evidence="2" id="KW-0472">Membrane</keyword>
<dbReference type="Proteomes" id="UP001165060">
    <property type="component" value="Unassembled WGS sequence"/>
</dbReference>
<feature type="transmembrane region" description="Helical" evidence="2">
    <location>
        <begin position="28"/>
        <end position="50"/>
    </location>
</feature>
<feature type="transmembrane region" description="Helical" evidence="2">
    <location>
        <begin position="114"/>
        <end position="138"/>
    </location>
</feature>
<keyword evidence="2" id="KW-1133">Transmembrane helix</keyword>
<keyword evidence="2" id="KW-0812">Transmembrane</keyword>
<gene>
    <name evidence="3" type="ORF">TeGR_g13309</name>
</gene>
<keyword evidence="4" id="KW-1185">Reference proteome</keyword>
<reference evidence="3 4" key="1">
    <citation type="journal article" date="2023" name="Commun. Biol.">
        <title>Genome analysis of Parmales, the sister group of diatoms, reveals the evolutionary specialization of diatoms from phago-mixotrophs to photoautotrophs.</title>
        <authorList>
            <person name="Ban H."/>
            <person name="Sato S."/>
            <person name="Yoshikawa S."/>
            <person name="Yamada K."/>
            <person name="Nakamura Y."/>
            <person name="Ichinomiya M."/>
            <person name="Sato N."/>
            <person name="Blanc-Mathieu R."/>
            <person name="Endo H."/>
            <person name="Kuwata A."/>
            <person name="Ogata H."/>
        </authorList>
    </citation>
    <scope>NUCLEOTIDE SEQUENCE [LARGE SCALE GENOMIC DNA]</scope>
</reference>
<accession>A0ABQ6MBF5</accession>
<sequence length="475" mass="52835">MELRSKSPPPSGPSLASPKSPAPSFLPLLYTVAGISLIKSMTIPALMGVFRMMDPHYASPNCLLNLVNMTAPDHYARHPFWKDLTYNDECSGEDYTMKDFVFAQFDGPTPEFEYWIFVNTNRIFFCMAVFALANFVWCDGVVNLVKMVRTNLLSCFFTMALLFMFAHFENDNTFFVGNLLHHADISRWTSRSNASTVDTIPQGFLHTYCCNIVWLMLAIRSMFKLDPLKLLNKRQAAATCSQIFFSAQFFKWFLEHRHTKFHALAEESWKDALPFSFKYKAYKHVFVHHDDGDSFGSSAAFDGFFSWCFHTYAHLHNRVLGGLGGVDSPQHHAFAVAADAVMGVAILSIVYFMFAAAAAVFDFRGSRAPKARRALSHLFTAFSAFFFALTVGLLEDQNGDFHERLSFLDLKEGSAWASGAGGAGAGGAGLALAALVAALALAERGATGSYGSFERGWEWLAGPADDKVLRMKKVQ</sequence>
<comment type="caution">
    <text evidence="3">The sequence shown here is derived from an EMBL/GenBank/DDBJ whole genome shotgun (WGS) entry which is preliminary data.</text>
</comment>
<name>A0ABQ6MBF5_9STRA</name>
<evidence type="ECO:0000256" key="1">
    <source>
        <dbReference type="SAM" id="MobiDB-lite"/>
    </source>
</evidence>
<dbReference type="EMBL" id="BRYB01002646">
    <property type="protein sequence ID" value="GMI23239.1"/>
    <property type="molecule type" value="Genomic_DNA"/>
</dbReference>
<evidence type="ECO:0000313" key="3">
    <source>
        <dbReference type="EMBL" id="GMI23239.1"/>
    </source>
</evidence>
<protein>
    <submittedName>
        <fullName evidence="3">Uncharacterized protein</fullName>
    </submittedName>
</protein>
<evidence type="ECO:0000313" key="4">
    <source>
        <dbReference type="Proteomes" id="UP001165060"/>
    </source>
</evidence>
<feature type="transmembrane region" description="Helical" evidence="2">
    <location>
        <begin position="375"/>
        <end position="394"/>
    </location>
</feature>
<proteinExistence type="predicted"/>
<organism evidence="3 4">
    <name type="scientific">Tetraparma gracilis</name>
    <dbReference type="NCBI Taxonomy" id="2962635"/>
    <lineage>
        <taxon>Eukaryota</taxon>
        <taxon>Sar</taxon>
        <taxon>Stramenopiles</taxon>
        <taxon>Ochrophyta</taxon>
        <taxon>Bolidophyceae</taxon>
        <taxon>Parmales</taxon>
        <taxon>Triparmaceae</taxon>
        <taxon>Tetraparma</taxon>
    </lineage>
</organism>
<feature type="region of interest" description="Disordered" evidence="1">
    <location>
        <begin position="1"/>
        <end position="20"/>
    </location>
</feature>
<feature type="transmembrane region" description="Helical" evidence="2">
    <location>
        <begin position="414"/>
        <end position="442"/>
    </location>
</feature>
<feature type="transmembrane region" description="Helical" evidence="2">
    <location>
        <begin position="150"/>
        <end position="168"/>
    </location>
</feature>